<protein>
    <submittedName>
        <fullName evidence="1">Uncharacterized protein</fullName>
    </submittedName>
</protein>
<dbReference type="Proteomes" id="UP000288216">
    <property type="component" value="Unassembled WGS sequence"/>
</dbReference>
<keyword evidence="2" id="KW-1185">Reference proteome</keyword>
<proteinExistence type="predicted"/>
<evidence type="ECO:0000313" key="2">
    <source>
        <dbReference type="Proteomes" id="UP000288216"/>
    </source>
</evidence>
<organism evidence="1 2">
    <name type="scientific">Scyliorhinus torazame</name>
    <name type="common">Cloudy catshark</name>
    <name type="synonym">Catulus torazame</name>
    <dbReference type="NCBI Taxonomy" id="75743"/>
    <lineage>
        <taxon>Eukaryota</taxon>
        <taxon>Metazoa</taxon>
        <taxon>Chordata</taxon>
        <taxon>Craniata</taxon>
        <taxon>Vertebrata</taxon>
        <taxon>Chondrichthyes</taxon>
        <taxon>Elasmobranchii</taxon>
        <taxon>Galeomorphii</taxon>
        <taxon>Galeoidea</taxon>
        <taxon>Carcharhiniformes</taxon>
        <taxon>Scyliorhinidae</taxon>
        <taxon>Scyliorhinus</taxon>
    </lineage>
</organism>
<name>A0A401P7H6_SCYTO</name>
<dbReference type="EMBL" id="BFAA01000203">
    <property type="protein sequence ID" value="GCB69020.1"/>
    <property type="molecule type" value="Genomic_DNA"/>
</dbReference>
<gene>
    <name evidence="1" type="ORF">scyTo_0000984</name>
</gene>
<dbReference type="AlphaFoldDB" id="A0A401P7H6"/>
<sequence>MNIHGQHGSIVGSTIASRLQGPRFDSGLALVRGLRYQETQAKDEDVETWGRAFAPKRQKLIASHTKTVPPELLHKSHVFKQLTDPPKLLVCDTGC</sequence>
<reference evidence="1 2" key="1">
    <citation type="journal article" date="2018" name="Nat. Ecol. Evol.">
        <title>Shark genomes provide insights into elasmobranch evolution and the origin of vertebrates.</title>
        <authorList>
            <person name="Hara Y"/>
            <person name="Yamaguchi K"/>
            <person name="Onimaru K"/>
            <person name="Kadota M"/>
            <person name="Koyanagi M"/>
            <person name="Keeley SD"/>
            <person name="Tatsumi K"/>
            <person name="Tanaka K"/>
            <person name="Motone F"/>
            <person name="Kageyama Y"/>
            <person name="Nozu R"/>
            <person name="Adachi N"/>
            <person name="Nishimura O"/>
            <person name="Nakagawa R"/>
            <person name="Tanegashima C"/>
            <person name="Kiyatake I"/>
            <person name="Matsumoto R"/>
            <person name="Murakumo K"/>
            <person name="Nishida K"/>
            <person name="Terakita A"/>
            <person name="Kuratani S"/>
            <person name="Sato K"/>
            <person name="Hyodo S Kuraku.S."/>
        </authorList>
    </citation>
    <scope>NUCLEOTIDE SEQUENCE [LARGE SCALE GENOMIC DNA]</scope>
</reference>
<accession>A0A401P7H6</accession>
<comment type="caution">
    <text evidence="1">The sequence shown here is derived from an EMBL/GenBank/DDBJ whole genome shotgun (WGS) entry which is preliminary data.</text>
</comment>
<evidence type="ECO:0000313" key="1">
    <source>
        <dbReference type="EMBL" id="GCB69020.1"/>
    </source>
</evidence>